<comment type="caution">
    <text evidence="1">The sequence shown here is derived from an EMBL/GenBank/DDBJ whole genome shotgun (WGS) entry which is preliminary data.</text>
</comment>
<proteinExistence type="predicted"/>
<dbReference type="Proteomes" id="UP000574769">
    <property type="component" value="Unassembled WGS sequence"/>
</dbReference>
<evidence type="ECO:0000313" key="2">
    <source>
        <dbReference type="Proteomes" id="UP000574769"/>
    </source>
</evidence>
<sequence length="115" mass="13117">MFHTPILASWTSDRRVRRILNSFRTRPAPVVTIHAWDRWDGRDITYAGFRVDCLRRLRTAILDPMFLAAEAAGDQVAMRRIMDQPTVEQAIDRAEARWLPLTGAVVSADNRQVAA</sequence>
<organism evidence="1 2">
    <name type="scientific">Sphingomonas abaci</name>
    <dbReference type="NCBI Taxonomy" id="237611"/>
    <lineage>
        <taxon>Bacteria</taxon>
        <taxon>Pseudomonadati</taxon>
        <taxon>Pseudomonadota</taxon>
        <taxon>Alphaproteobacteria</taxon>
        <taxon>Sphingomonadales</taxon>
        <taxon>Sphingomonadaceae</taxon>
        <taxon>Sphingomonas</taxon>
    </lineage>
</organism>
<evidence type="ECO:0000313" key="1">
    <source>
        <dbReference type="EMBL" id="MBB4616941.1"/>
    </source>
</evidence>
<accession>A0A7W7AH82</accession>
<dbReference type="AlphaFoldDB" id="A0A7W7AH82"/>
<name>A0A7W7AH82_9SPHN</name>
<protein>
    <submittedName>
        <fullName evidence="1">Uncharacterized protein</fullName>
    </submittedName>
</protein>
<dbReference type="RefSeq" id="WP_184112358.1">
    <property type="nucleotide sequence ID" value="NZ_JACHNY010000002.1"/>
</dbReference>
<gene>
    <name evidence="1" type="ORF">GGQ96_001061</name>
</gene>
<keyword evidence="2" id="KW-1185">Reference proteome</keyword>
<dbReference type="EMBL" id="JACHNY010000002">
    <property type="protein sequence ID" value="MBB4616941.1"/>
    <property type="molecule type" value="Genomic_DNA"/>
</dbReference>
<reference evidence="1 2" key="1">
    <citation type="submission" date="2020-08" db="EMBL/GenBank/DDBJ databases">
        <title>Genomic Encyclopedia of Type Strains, Phase IV (KMG-IV): sequencing the most valuable type-strain genomes for metagenomic binning, comparative biology and taxonomic classification.</title>
        <authorList>
            <person name="Goeker M."/>
        </authorList>
    </citation>
    <scope>NUCLEOTIDE SEQUENCE [LARGE SCALE GENOMIC DNA]</scope>
    <source>
        <strain evidence="1 2">DSM 15867</strain>
    </source>
</reference>